<dbReference type="Proteomes" id="UP000030671">
    <property type="component" value="Unassembled WGS sequence"/>
</dbReference>
<organism evidence="8 9">
    <name type="scientific">Heterobasidion irregulare (strain TC 32-1)</name>
    <dbReference type="NCBI Taxonomy" id="747525"/>
    <lineage>
        <taxon>Eukaryota</taxon>
        <taxon>Fungi</taxon>
        <taxon>Dikarya</taxon>
        <taxon>Basidiomycota</taxon>
        <taxon>Agaricomycotina</taxon>
        <taxon>Agaricomycetes</taxon>
        <taxon>Russulales</taxon>
        <taxon>Bondarzewiaceae</taxon>
        <taxon>Heterobasidion</taxon>
        <taxon>Heterobasidion annosum species complex</taxon>
    </lineage>
</organism>
<evidence type="ECO:0000256" key="2">
    <source>
        <dbReference type="ARBA" id="ARBA00023015"/>
    </source>
</evidence>
<feature type="compositionally biased region" description="Basic and acidic residues" evidence="6">
    <location>
        <begin position="408"/>
        <end position="421"/>
    </location>
</feature>
<name>W4KFK5_HETIT</name>
<gene>
    <name evidence="8" type="ORF">HETIRDRAFT_473165</name>
</gene>
<evidence type="ECO:0000256" key="5">
    <source>
        <dbReference type="SAM" id="Coils"/>
    </source>
</evidence>
<evidence type="ECO:0000259" key="7">
    <source>
        <dbReference type="PROSITE" id="PS50217"/>
    </source>
</evidence>
<feature type="region of interest" description="Disordered" evidence="6">
    <location>
        <begin position="312"/>
        <end position="421"/>
    </location>
</feature>
<feature type="compositionally biased region" description="Low complexity" evidence="6">
    <location>
        <begin position="81"/>
        <end position="100"/>
    </location>
</feature>
<keyword evidence="2" id="KW-0805">Transcription regulation</keyword>
<dbReference type="InParanoid" id="W4KFK5"/>
<dbReference type="Gene3D" id="1.20.5.170">
    <property type="match status" value="1"/>
</dbReference>
<feature type="coiled-coil region" evidence="5">
    <location>
        <begin position="439"/>
        <end position="473"/>
    </location>
</feature>
<dbReference type="CDD" id="cd14687">
    <property type="entry name" value="bZIP_ATF2"/>
    <property type="match status" value="1"/>
</dbReference>
<feature type="region of interest" description="Disordered" evidence="6">
    <location>
        <begin position="1"/>
        <end position="171"/>
    </location>
</feature>
<keyword evidence="9" id="KW-1185">Reference proteome</keyword>
<evidence type="ECO:0000256" key="3">
    <source>
        <dbReference type="ARBA" id="ARBA00023163"/>
    </source>
</evidence>
<feature type="region of interest" description="Disordered" evidence="6">
    <location>
        <begin position="233"/>
        <end position="291"/>
    </location>
</feature>
<dbReference type="STRING" id="747525.W4KFK5"/>
<protein>
    <recommendedName>
        <fullName evidence="7">BZIP domain-containing protein</fullName>
    </recommendedName>
</protein>
<dbReference type="PANTHER" id="PTHR19304">
    <property type="entry name" value="CYCLIC-AMP RESPONSE ELEMENT BINDING PROTEIN"/>
    <property type="match status" value="1"/>
</dbReference>
<accession>W4KFK5</accession>
<dbReference type="Pfam" id="PF11785">
    <property type="entry name" value="Aft1_OSA"/>
    <property type="match status" value="1"/>
</dbReference>
<dbReference type="GO" id="GO:0003700">
    <property type="term" value="F:DNA-binding transcription factor activity"/>
    <property type="evidence" value="ECO:0007669"/>
    <property type="project" value="InterPro"/>
</dbReference>
<reference evidence="8 9" key="1">
    <citation type="journal article" date="2012" name="New Phytol.">
        <title>Insight into trade-off between wood decay and parasitism from the genome of a fungal forest pathogen.</title>
        <authorList>
            <person name="Olson A."/>
            <person name="Aerts A."/>
            <person name="Asiegbu F."/>
            <person name="Belbahri L."/>
            <person name="Bouzid O."/>
            <person name="Broberg A."/>
            <person name="Canback B."/>
            <person name="Coutinho P.M."/>
            <person name="Cullen D."/>
            <person name="Dalman K."/>
            <person name="Deflorio G."/>
            <person name="van Diepen L.T."/>
            <person name="Dunand C."/>
            <person name="Duplessis S."/>
            <person name="Durling M."/>
            <person name="Gonthier P."/>
            <person name="Grimwood J."/>
            <person name="Fossdal C.G."/>
            <person name="Hansson D."/>
            <person name="Henrissat B."/>
            <person name="Hietala A."/>
            <person name="Himmelstrand K."/>
            <person name="Hoffmeister D."/>
            <person name="Hogberg N."/>
            <person name="James T.Y."/>
            <person name="Karlsson M."/>
            <person name="Kohler A."/>
            <person name="Kues U."/>
            <person name="Lee Y.H."/>
            <person name="Lin Y.C."/>
            <person name="Lind M."/>
            <person name="Lindquist E."/>
            <person name="Lombard V."/>
            <person name="Lucas S."/>
            <person name="Lunden K."/>
            <person name="Morin E."/>
            <person name="Murat C."/>
            <person name="Park J."/>
            <person name="Raffaello T."/>
            <person name="Rouze P."/>
            <person name="Salamov A."/>
            <person name="Schmutz J."/>
            <person name="Solheim H."/>
            <person name="Stahlberg J."/>
            <person name="Velez H."/>
            <person name="de Vries R.P."/>
            <person name="Wiebenga A."/>
            <person name="Woodward S."/>
            <person name="Yakovlev I."/>
            <person name="Garbelotto M."/>
            <person name="Martin F."/>
            <person name="Grigoriev I.V."/>
            <person name="Stenlid J."/>
        </authorList>
    </citation>
    <scope>NUCLEOTIDE SEQUENCE [LARGE SCALE GENOMIC DNA]</scope>
    <source>
        <strain evidence="8 9">TC 32-1</strain>
    </source>
</reference>
<dbReference type="AlphaFoldDB" id="W4KFK5"/>
<proteinExistence type="predicted"/>
<dbReference type="Pfam" id="PF00170">
    <property type="entry name" value="bZIP_1"/>
    <property type="match status" value="1"/>
</dbReference>
<evidence type="ECO:0000256" key="4">
    <source>
        <dbReference type="ARBA" id="ARBA00023242"/>
    </source>
</evidence>
<dbReference type="RefSeq" id="XP_009544172.1">
    <property type="nucleotide sequence ID" value="XM_009545877.1"/>
</dbReference>
<evidence type="ECO:0000256" key="1">
    <source>
        <dbReference type="ARBA" id="ARBA00004123"/>
    </source>
</evidence>
<comment type="subcellular location">
    <subcellularLocation>
        <location evidence="1">Nucleus</location>
    </subcellularLocation>
</comment>
<dbReference type="KEGG" id="hir:HETIRDRAFT_473165"/>
<dbReference type="HOGENOM" id="CLU_031719_0_0_1"/>
<keyword evidence="3" id="KW-0804">Transcription</keyword>
<evidence type="ECO:0000256" key="6">
    <source>
        <dbReference type="SAM" id="MobiDB-lite"/>
    </source>
</evidence>
<dbReference type="InterPro" id="IPR051027">
    <property type="entry name" value="bZIP_transcription_factors"/>
</dbReference>
<feature type="compositionally biased region" description="Polar residues" evidence="6">
    <location>
        <begin position="255"/>
        <end position="283"/>
    </location>
</feature>
<sequence length="516" mass="54677">MSTRSQSPLSPLDDNDSAHTDRPQPRPSRSNFDLEPNPFEQSFARPPNHTSSIRSSQAASPVRKGSAHSDTKPSIDDLQHPRSPTSSSPSRRQSDRSASPKTVLPPLASISSPTDQYSWGFSPSSISNSLRAGPLSPAMLAGPRHDNGPSDQPPIAFDPTSFRSGLTPRTGLTPGTGTGLTPLMGGPVSFPPPSPNTAAFLHMMNNSTSGGATITPNTLNAITGVLSSAAAGQANGVHGPSPHPLSISHVPPSSYDRNMNGSHYTNGNSANNHSPTQAQRDQQSYAMSTAADAANSAANGLFLLSQAHQELTKREEAQRAGQNGVSTNGAANGKRGTKRKSYDVSSPTDSLPPSSKQPSQKRNRAASTNGRNGRRGTSPSINDEDDEEEEEEDVMDMQPTNGKKNGNKKPETEEEKRKNFLERNRQAALKCRQRKKAWLSQLQAKVEFLSTENERLQSALVTSREEIARLTAAAAAAANGMLAPVGVGIPPPQPVSVNVSLPPGTVKGVNGRGYGY</sequence>
<dbReference type="GO" id="GO:0005634">
    <property type="term" value="C:nucleus"/>
    <property type="evidence" value="ECO:0007669"/>
    <property type="project" value="UniProtKB-SubCell"/>
</dbReference>
<dbReference type="SUPFAM" id="SSF57959">
    <property type="entry name" value="Leucine zipper domain"/>
    <property type="match status" value="1"/>
</dbReference>
<dbReference type="InterPro" id="IPR021755">
    <property type="entry name" value="TF_Aft1_HRA"/>
</dbReference>
<feature type="compositionally biased region" description="Polar residues" evidence="6">
    <location>
        <begin position="109"/>
        <end position="130"/>
    </location>
</feature>
<dbReference type="InterPro" id="IPR004827">
    <property type="entry name" value="bZIP"/>
</dbReference>
<feature type="compositionally biased region" description="Polar residues" evidence="6">
    <location>
        <begin position="48"/>
        <end position="59"/>
    </location>
</feature>
<dbReference type="SMART" id="SM00338">
    <property type="entry name" value="BRLZ"/>
    <property type="match status" value="1"/>
</dbReference>
<dbReference type="OrthoDB" id="295274at2759"/>
<keyword evidence="5" id="KW-0175">Coiled coil</keyword>
<evidence type="ECO:0000313" key="8">
    <source>
        <dbReference type="EMBL" id="ETW84509.1"/>
    </source>
</evidence>
<dbReference type="InterPro" id="IPR046347">
    <property type="entry name" value="bZIP_sf"/>
</dbReference>
<evidence type="ECO:0000313" key="9">
    <source>
        <dbReference type="Proteomes" id="UP000030671"/>
    </source>
</evidence>
<dbReference type="eggNOG" id="KOG1414">
    <property type="taxonomic scope" value="Eukaryota"/>
</dbReference>
<feature type="compositionally biased region" description="Polar residues" evidence="6">
    <location>
        <begin position="320"/>
        <end position="330"/>
    </location>
</feature>
<dbReference type="InterPro" id="IPR020956">
    <property type="entry name" value="TF_Aft1_OSM"/>
</dbReference>
<feature type="compositionally biased region" description="Polar residues" evidence="6">
    <location>
        <begin position="365"/>
        <end position="381"/>
    </location>
</feature>
<dbReference type="FunCoup" id="W4KFK5">
    <property type="interactions" value="65"/>
</dbReference>
<feature type="domain" description="BZIP" evidence="7">
    <location>
        <begin position="414"/>
        <end position="470"/>
    </location>
</feature>
<feature type="compositionally biased region" description="Basic and acidic residues" evidence="6">
    <location>
        <begin position="67"/>
        <end position="80"/>
    </location>
</feature>
<dbReference type="Pfam" id="PF11786">
    <property type="entry name" value="Aft1_HRA"/>
    <property type="match status" value="1"/>
</dbReference>
<dbReference type="EMBL" id="KI925456">
    <property type="protein sequence ID" value="ETW84509.1"/>
    <property type="molecule type" value="Genomic_DNA"/>
</dbReference>
<dbReference type="PROSITE" id="PS50217">
    <property type="entry name" value="BZIP"/>
    <property type="match status" value="1"/>
</dbReference>
<dbReference type="GeneID" id="20677496"/>
<feature type="compositionally biased region" description="Acidic residues" evidence="6">
    <location>
        <begin position="382"/>
        <end position="395"/>
    </location>
</feature>
<keyword evidence="4" id="KW-0539">Nucleus</keyword>